<dbReference type="PROSITE" id="PS50082">
    <property type="entry name" value="WD_REPEATS_2"/>
    <property type="match status" value="2"/>
</dbReference>
<dbReference type="HAMAP" id="MF_03056">
    <property type="entry name" value="TRM82"/>
    <property type="match status" value="1"/>
</dbReference>
<comment type="function">
    <text evidence="6">Required for the formation of N(7)-methylguanine at position 46 (m7G46) in tRNA. In the complex, it is required to stabilize and induce conformational changes of the catalytic subunit.</text>
</comment>
<sequence>MDEVSVDEGESNSSIEVAPALIAVHPLEESVAVATGAELRVFSLKGDQPINLQDDSEGPSHSEAIRAISFGAKGRFFASAGDDKLVKVWAVDSWHCIRTVCSEKRVSAVAVSHDGRWLTFADKFGIVWAADLSVVRDSDMPVNRKPIPILAHYCSIITSLEFSPSGQYIVSADRDFKIRVTVFPRNPSNGAHEIQSFCLGHTDFVSCLAFVKTEEDPLGFLLSGSGDSTVRMWDFPSGCLLCTCDVGEKAELGELIGEEDHPAVTDLCASPDGSIVAVAIQSFCGIVLLTCDLSTKSIAVAKVIYFKKSFIPTCLGMSCSAERLWTVTGASNFPSSTTLPLACVKVIDGLQNCYLDSNGAGPVELENDSIPGGEKLLTKLQGSVSAAKEEKALSEAAEAVKTAMRNLLIKKQYSAEKRDFRKRSRNDKKLKQ</sequence>
<dbReference type="Proteomes" id="UP000825729">
    <property type="component" value="Unassembled WGS sequence"/>
</dbReference>
<dbReference type="InterPro" id="IPR001680">
    <property type="entry name" value="WD40_rpt"/>
</dbReference>
<dbReference type="GO" id="GO:0106004">
    <property type="term" value="P:tRNA (guanine-N7)-methylation"/>
    <property type="evidence" value="ECO:0007669"/>
    <property type="project" value="UniProtKB-UniRule"/>
</dbReference>
<comment type="similarity">
    <text evidence="6">Belongs to the WD repeat TRM82 family.</text>
</comment>
<dbReference type="InterPro" id="IPR036322">
    <property type="entry name" value="WD40_repeat_dom_sf"/>
</dbReference>
<proteinExistence type="inferred from homology"/>
<dbReference type="Gene3D" id="2.130.10.10">
    <property type="entry name" value="YVTN repeat-like/Quinoprotein amine dehydrogenase"/>
    <property type="match status" value="2"/>
</dbReference>
<protein>
    <recommendedName>
        <fullName evidence="6">tRNA (guanine-N(7)-)-methyltransferase non-catalytic subunit</fullName>
    </recommendedName>
    <alternativeName>
        <fullName evidence="6">WD repeat-containing protein 4 homolog</fullName>
    </alternativeName>
</protein>
<accession>A0AAV7EUB3</accession>
<evidence type="ECO:0000256" key="3">
    <source>
        <dbReference type="ARBA" id="ARBA00022694"/>
    </source>
</evidence>
<evidence type="ECO:0000313" key="9">
    <source>
        <dbReference type="Proteomes" id="UP000825729"/>
    </source>
</evidence>
<evidence type="ECO:0000313" key="8">
    <source>
        <dbReference type="EMBL" id="KAG9451974.1"/>
    </source>
</evidence>
<evidence type="ECO:0000256" key="4">
    <source>
        <dbReference type="ARBA" id="ARBA00022737"/>
    </source>
</evidence>
<dbReference type="PROSITE" id="PS50294">
    <property type="entry name" value="WD_REPEATS_REGION"/>
    <property type="match status" value="2"/>
</dbReference>
<keyword evidence="2 6" id="KW-0853">WD repeat</keyword>
<dbReference type="Pfam" id="PF00400">
    <property type="entry name" value="WD40"/>
    <property type="match status" value="3"/>
</dbReference>
<feature type="repeat" description="WD" evidence="7">
    <location>
        <begin position="58"/>
        <end position="99"/>
    </location>
</feature>
<comment type="caution">
    <text evidence="8">The sequence shown here is derived from an EMBL/GenBank/DDBJ whole genome shotgun (WGS) entry which is preliminary data.</text>
</comment>
<dbReference type="AlphaFoldDB" id="A0AAV7EUB3"/>
<dbReference type="SMART" id="SM00320">
    <property type="entry name" value="WD40"/>
    <property type="match status" value="4"/>
</dbReference>
<comment type="subunit">
    <text evidence="6">Forms a heterodimer with the catalytic subunit.</text>
</comment>
<keyword evidence="9" id="KW-1185">Reference proteome</keyword>
<dbReference type="PANTHER" id="PTHR16288:SF0">
    <property type="entry name" value="TRNA (GUANINE-N(7)-)-METHYLTRANSFERASE NON-CATALYTIC SUBUNIT WDR4"/>
    <property type="match status" value="1"/>
</dbReference>
<dbReference type="InterPro" id="IPR028884">
    <property type="entry name" value="Trm82"/>
</dbReference>
<dbReference type="GO" id="GO:0043527">
    <property type="term" value="C:tRNA methyltransferase complex"/>
    <property type="evidence" value="ECO:0007669"/>
    <property type="project" value="TreeGrafter"/>
</dbReference>
<dbReference type="EMBL" id="JAINDJ010000003">
    <property type="protein sequence ID" value="KAG9451974.1"/>
    <property type="molecule type" value="Genomic_DNA"/>
</dbReference>
<evidence type="ECO:0000256" key="1">
    <source>
        <dbReference type="ARBA" id="ARBA00004123"/>
    </source>
</evidence>
<dbReference type="InterPro" id="IPR019775">
    <property type="entry name" value="WD40_repeat_CS"/>
</dbReference>
<evidence type="ECO:0000256" key="7">
    <source>
        <dbReference type="PROSITE-ProRule" id="PRU00221"/>
    </source>
</evidence>
<evidence type="ECO:0000256" key="5">
    <source>
        <dbReference type="ARBA" id="ARBA00023242"/>
    </source>
</evidence>
<evidence type="ECO:0000256" key="6">
    <source>
        <dbReference type="HAMAP-Rule" id="MF_03056"/>
    </source>
</evidence>
<keyword evidence="5 6" id="KW-0539">Nucleus</keyword>
<comment type="subcellular location">
    <subcellularLocation>
        <location evidence="1 6">Nucleus</location>
    </subcellularLocation>
</comment>
<dbReference type="SUPFAM" id="SSF50978">
    <property type="entry name" value="WD40 repeat-like"/>
    <property type="match status" value="1"/>
</dbReference>
<dbReference type="PROSITE" id="PS00678">
    <property type="entry name" value="WD_REPEATS_1"/>
    <property type="match status" value="1"/>
</dbReference>
<dbReference type="PANTHER" id="PTHR16288">
    <property type="entry name" value="WD40 REPEAT PROTEIN 4"/>
    <property type="match status" value="1"/>
</dbReference>
<feature type="repeat" description="WD" evidence="7">
    <location>
        <begin position="198"/>
        <end position="243"/>
    </location>
</feature>
<name>A0AAV7EUB3_ARIFI</name>
<organism evidence="8 9">
    <name type="scientific">Aristolochia fimbriata</name>
    <name type="common">White veined hardy Dutchman's pipe vine</name>
    <dbReference type="NCBI Taxonomy" id="158543"/>
    <lineage>
        <taxon>Eukaryota</taxon>
        <taxon>Viridiplantae</taxon>
        <taxon>Streptophyta</taxon>
        <taxon>Embryophyta</taxon>
        <taxon>Tracheophyta</taxon>
        <taxon>Spermatophyta</taxon>
        <taxon>Magnoliopsida</taxon>
        <taxon>Magnoliidae</taxon>
        <taxon>Piperales</taxon>
        <taxon>Aristolochiaceae</taxon>
        <taxon>Aristolochia</taxon>
    </lineage>
</organism>
<gene>
    <name evidence="8" type="ORF">H6P81_004878</name>
</gene>
<dbReference type="InterPro" id="IPR015943">
    <property type="entry name" value="WD40/YVTN_repeat-like_dom_sf"/>
</dbReference>
<evidence type="ECO:0000256" key="2">
    <source>
        <dbReference type="ARBA" id="ARBA00022574"/>
    </source>
</evidence>
<dbReference type="GO" id="GO:0005829">
    <property type="term" value="C:cytosol"/>
    <property type="evidence" value="ECO:0007669"/>
    <property type="project" value="TreeGrafter"/>
</dbReference>
<dbReference type="GO" id="GO:0005634">
    <property type="term" value="C:nucleus"/>
    <property type="evidence" value="ECO:0007669"/>
    <property type="project" value="UniProtKB-SubCell"/>
</dbReference>
<comment type="pathway">
    <text evidence="6">tRNA modification; N(7)-methylguanine-tRNA biosynthesis.</text>
</comment>
<keyword evidence="3 6" id="KW-0819">tRNA processing</keyword>
<keyword evidence="4 6" id="KW-0677">Repeat</keyword>
<dbReference type="FunFam" id="2.130.10.10:FF:001350">
    <property type="entry name" value="tRNA (guanine-N(7)-)-methyltransferase non-catalytic subunit"/>
    <property type="match status" value="1"/>
</dbReference>
<reference evidence="8 9" key="1">
    <citation type="submission" date="2021-07" db="EMBL/GenBank/DDBJ databases">
        <title>The Aristolochia fimbriata genome: insights into angiosperm evolution, floral development and chemical biosynthesis.</title>
        <authorList>
            <person name="Jiao Y."/>
        </authorList>
    </citation>
    <scope>NUCLEOTIDE SEQUENCE [LARGE SCALE GENOMIC DNA]</scope>
    <source>
        <strain evidence="8">IBCAS-2021</strain>
        <tissue evidence="8">Leaf</tissue>
    </source>
</reference>